<organism evidence="3 4">
    <name type="scientific">Plectus sambesii</name>
    <dbReference type="NCBI Taxonomy" id="2011161"/>
    <lineage>
        <taxon>Eukaryota</taxon>
        <taxon>Metazoa</taxon>
        <taxon>Ecdysozoa</taxon>
        <taxon>Nematoda</taxon>
        <taxon>Chromadorea</taxon>
        <taxon>Plectida</taxon>
        <taxon>Plectina</taxon>
        <taxon>Plectoidea</taxon>
        <taxon>Plectidae</taxon>
        <taxon>Plectus</taxon>
    </lineage>
</organism>
<dbReference type="InterPro" id="IPR043128">
    <property type="entry name" value="Rev_trsase/Diguanyl_cyclase"/>
</dbReference>
<proteinExistence type="predicted"/>
<dbReference type="CDD" id="cd09076">
    <property type="entry name" value="L1-EN"/>
    <property type="match status" value="1"/>
</dbReference>
<dbReference type="WBParaSite" id="PSAMB.scaffold120size76228.g2148.t1">
    <property type="protein sequence ID" value="PSAMB.scaffold120size76228.g2148.t1"/>
    <property type="gene ID" value="PSAMB.scaffold120size76228.g2148"/>
</dbReference>
<name>A0A914US57_9BILA</name>
<keyword evidence="3" id="KW-1185">Reference proteome</keyword>
<dbReference type="InterPro" id="IPR036691">
    <property type="entry name" value="Endo/exonu/phosph_ase_sf"/>
</dbReference>
<dbReference type="SUPFAM" id="SSF56219">
    <property type="entry name" value="DNase I-like"/>
    <property type="match status" value="1"/>
</dbReference>
<dbReference type="PROSITE" id="PS50878">
    <property type="entry name" value="RT_POL"/>
    <property type="match status" value="1"/>
</dbReference>
<dbReference type="Proteomes" id="UP000887566">
    <property type="component" value="Unplaced"/>
</dbReference>
<evidence type="ECO:0000259" key="2">
    <source>
        <dbReference type="PROSITE" id="PS50878"/>
    </source>
</evidence>
<dbReference type="PANTHER" id="PTHR47027:SF28">
    <property type="entry name" value="ENDONUCLEASE-REVERSE TRANSCRIPTASE"/>
    <property type="match status" value="1"/>
</dbReference>
<dbReference type="AlphaFoldDB" id="A0A914US57"/>
<dbReference type="InterPro" id="IPR043502">
    <property type="entry name" value="DNA/RNA_pol_sf"/>
</dbReference>
<dbReference type="Gene3D" id="3.60.10.10">
    <property type="entry name" value="Endonuclease/exonuclease/phosphatase"/>
    <property type="match status" value="1"/>
</dbReference>
<accession>A0A914US57</accession>
<dbReference type="InterPro" id="IPR000477">
    <property type="entry name" value="RT_dom"/>
</dbReference>
<evidence type="ECO:0000313" key="3">
    <source>
        <dbReference type="Proteomes" id="UP000887566"/>
    </source>
</evidence>
<dbReference type="Pfam" id="PF00078">
    <property type="entry name" value="RVT_1"/>
    <property type="match status" value="1"/>
</dbReference>
<evidence type="ECO:0000256" key="1">
    <source>
        <dbReference type="SAM" id="MobiDB-lite"/>
    </source>
</evidence>
<sequence>MRRRISASGPFDSQPMYNPVENTMVMVLNETQKNAGSPPEWVHDGARTSRHSNLQKAPKTPNHLRIATLNVGTMTGRGSKLTKQLLRRRIDACAVQETRWKGSGVYTNLGSGYELLYHGTTTRRNGVGVILSPQLRPLVCAVHRWTDRLMAVTLLIGRTRATILSAYAPQVGCNDREKDEFWELITDRLDNTLDLGDVYICGDLNGHVGQDSNGFTCHGNHGYSDRNEEGERLLDFAESRHLFVCNTNFIKQDSHLVTFASGNNKTQIDYIIVPQKNRRLVTNIKVYPDSCDRLQIQHRLLVADILVPLPPKRLCDRTTTSRVKWWRLNEEDRRVQFSLDAKLPLVSEDINRTWNELEKNVMEVAKKHLGVTKPGKPYIDRQTWLWTPAVKAAIEKKKTTYQQWKASRSPDDRAMYVQARTAARKTVTERKEQHTAQLYEDLEKPGGDRLLFRLTKRRARAKEDLQKFFAINDENGCLLTEPTKVTERWRCHFNKIANVEFPHPCIKLPPPISGPIPRITEDEVKEAVWKMKNGKACGPDDVPADFWKLIGSRGIAWLTDIFNKIVNQNKMPARWSTSTTVPIFKKKGSPTDCANYRPIRLLSHTMKILERVIDSRLRAIVNISPQQCGFVRGKSTSDAIFATRQLIEKFSEKKAPLHLAFLDLEKAFDRTPHAAIEAALRAHEVPEALIDVIRLMYRGTTSEVRSIAGTSHPFPIKVGVHQGSALSPLLFILVVDWATRSCQRPAPWTLLYADDVMIAHEKREDLQRDVQLWKDTLAAIGLRLNVNKTEYLEIGEQKTGSIKVDGQDLPKSTYFKYLGSTLQHDGLIKKEVETRIAAMWSRWRCSTGVMCDRRVKEEQKGRLYKAAIRPAALYGCETWPTSAATERRFAVTETRILRWSLGYTLLDHVPNTKIRKRTGVAPIADKMREQRLRWFGHVYRADDDAVAKSGMQAIAPGRRPAGRPKLRYQDTLSRDMEAIGLRPSLAGNRQYWRSRTTIADS</sequence>
<dbReference type="PANTHER" id="PTHR47027">
    <property type="entry name" value="REVERSE TRANSCRIPTASE DOMAIN-CONTAINING PROTEIN"/>
    <property type="match status" value="1"/>
</dbReference>
<feature type="domain" description="Reverse transcriptase" evidence="2">
    <location>
        <begin position="564"/>
        <end position="822"/>
    </location>
</feature>
<evidence type="ECO:0000313" key="4">
    <source>
        <dbReference type="WBParaSite" id="PSAMB.scaffold120size76228.g2148.t1"/>
    </source>
</evidence>
<dbReference type="Gene3D" id="3.30.70.270">
    <property type="match status" value="1"/>
</dbReference>
<protein>
    <submittedName>
        <fullName evidence="4">Reverse transcriptase domain-containing protein</fullName>
    </submittedName>
</protein>
<dbReference type="CDD" id="cd01650">
    <property type="entry name" value="RT_nLTR_like"/>
    <property type="match status" value="1"/>
</dbReference>
<feature type="region of interest" description="Disordered" evidence="1">
    <location>
        <begin position="34"/>
        <end position="58"/>
    </location>
</feature>
<dbReference type="SUPFAM" id="SSF56672">
    <property type="entry name" value="DNA/RNA polymerases"/>
    <property type="match status" value="1"/>
</dbReference>
<reference evidence="4" key="1">
    <citation type="submission" date="2022-11" db="UniProtKB">
        <authorList>
            <consortium name="WormBaseParasite"/>
        </authorList>
    </citation>
    <scope>IDENTIFICATION</scope>
</reference>